<sequence length="256" mass="28417">DCAALNASWSGLVGGLLWRFQEKNPALVTKDPPGTLREAKFRAEDAAARLRALFFHIRREWHRDSTREFMCHFPKPVEALGMGPLRRACSSAAASSESSSVATPRAASPDASHSSPAAPAQPQPRTPQQHAPQPRTPQQHNPRAAVMLPDLDESPPKLDEDEWRYGTQEWVPSPIDKDEISLLKREEPVPAEESLREDGEEYEAGHCIFCRNNAAFRQLYINSVPRGPEEEAIRLVAPPSVGDLYTAEFLDGSSFQ</sequence>
<feature type="non-terminal residue" evidence="2">
    <location>
        <position position="256"/>
    </location>
</feature>
<evidence type="ECO:0008006" key="4">
    <source>
        <dbReference type="Google" id="ProtNLM"/>
    </source>
</evidence>
<proteinExistence type="predicted"/>
<name>A0ABN9PV87_9DINO</name>
<organism evidence="2 3">
    <name type="scientific">Prorocentrum cordatum</name>
    <dbReference type="NCBI Taxonomy" id="2364126"/>
    <lineage>
        <taxon>Eukaryota</taxon>
        <taxon>Sar</taxon>
        <taxon>Alveolata</taxon>
        <taxon>Dinophyceae</taxon>
        <taxon>Prorocentrales</taxon>
        <taxon>Prorocentraceae</taxon>
        <taxon>Prorocentrum</taxon>
    </lineage>
</organism>
<evidence type="ECO:0000256" key="1">
    <source>
        <dbReference type="SAM" id="MobiDB-lite"/>
    </source>
</evidence>
<feature type="region of interest" description="Disordered" evidence="1">
    <location>
        <begin position="95"/>
        <end position="141"/>
    </location>
</feature>
<reference evidence="2" key="1">
    <citation type="submission" date="2023-10" db="EMBL/GenBank/DDBJ databases">
        <authorList>
            <person name="Chen Y."/>
            <person name="Shah S."/>
            <person name="Dougan E. K."/>
            <person name="Thang M."/>
            <person name="Chan C."/>
        </authorList>
    </citation>
    <scope>NUCLEOTIDE SEQUENCE [LARGE SCALE GENOMIC DNA]</scope>
</reference>
<feature type="non-terminal residue" evidence="2">
    <location>
        <position position="1"/>
    </location>
</feature>
<dbReference type="Proteomes" id="UP001189429">
    <property type="component" value="Unassembled WGS sequence"/>
</dbReference>
<feature type="compositionally biased region" description="Low complexity" evidence="1">
    <location>
        <begin position="95"/>
        <end position="118"/>
    </location>
</feature>
<evidence type="ECO:0000313" key="3">
    <source>
        <dbReference type="Proteomes" id="UP001189429"/>
    </source>
</evidence>
<dbReference type="EMBL" id="CAUYUJ010001421">
    <property type="protein sequence ID" value="CAK0795840.1"/>
    <property type="molecule type" value="Genomic_DNA"/>
</dbReference>
<comment type="caution">
    <text evidence="2">The sequence shown here is derived from an EMBL/GenBank/DDBJ whole genome shotgun (WGS) entry which is preliminary data.</text>
</comment>
<feature type="compositionally biased region" description="Low complexity" evidence="1">
    <location>
        <begin position="126"/>
        <end position="140"/>
    </location>
</feature>
<keyword evidence="3" id="KW-1185">Reference proteome</keyword>
<protein>
    <recommendedName>
        <fullName evidence="4">RING-type E3 ubiquitin transferase</fullName>
    </recommendedName>
</protein>
<evidence type="ECO:0000313" key="2">
    <source>
        <dbReference type="EMBL" id="CAK0795840.1"/>
    </source>
</evidence>
<accession>A0ABN9PV87</accession>
<gene>
    <name evidence="2" type="ORF">PCOR1329_LOCUS5388</name>
</gene>